<evidence type="ECO:0000259" key="1">
    <source>
        <dbReference type="Pfam" id="PF00079"/>
    </source>
</evidence>
<dbReference type="InterPro" id="IPR036186">
    <property type="entry name" value="Serpin_sf"/>
</dbReference>
<dbReference type="OMA" id="ITTELMF"/>
<protein>
    <recommendedName>
        <fullName evidence="1">Serpin domain-containing protein</fullName>
    </recommendedName>
</protein>
<accession>A0A401SKF2</accession>
<dbReference type="InterPro" id="IPR042178">
    <property type="entry name" value="Serpin_sf_1"/>
</dbReference>
<gene>
    <name evidence="2" type="ORF">chiPu_0009327</name>
</gene>
<evidence type="ECO:0000313" key="3">
    <source>
        <dbReference type="Proteomes" id="UP000287033"/>
    </source>
</evidence>
<keyword evidence="3" id="KW-1185">Reference proteome</keyword>
<feature type="domain" description="Serpin" evidence="1">
    <location>
        <begin position="33"/>
        <end position="83"/>
    </location>
</feature>
<dbReference type="SUPFAM" id="SSF56574">
    <property type="entry name" value="Serpins"/>
    <property type="match status" value="1"/>
</dbReference>
<dbReference type="OrthoDB" id="671595at2759"/>
<evidence type="ECO:0000313" key="2">
    <source>
        <dbReference type="EMBL" id="GCC30873.1"/>
    </source>
</evidence>
<dbReference type="AlphaFoldDB" id="A0A401SKF2"/>
<sequence length="93" mass="10395">MNSEFKGSWDWQWPEIGTSREPGTVVMDVLTAANNCFALDLCLKLCEEKRTENVFFSPLSISTALAMVFLGAKGSTNQQMAKVRVMNGLCWSR</sequence>
<dbReference type="Gene3D" id="3.30.497.10">
    <property type="entry name" value="Antithrombin, subunit I, domain 2"/>
    <property type="match status" value="1"/>
</dbReference>
<comment type="caution">
    <text evidence="2">The sequence shown here is derived from an EMBL/GenBank/DDBJ whole genome shotgun (WGS) entry which is preliminary data.</text>
</comment>
<dbReference type="Pfam" id="PF00079">
    <property type="entry name" value="Serpin"/>
    <property type="match status" value="1"/>
</dbReference>
<organism evidence="2 3">
    <name type="scientific">Chiloscyllium punctatum</name>
    <name type="common">Brownbanded bambooshark</name>
    <name type="synonym">Hemiscyllium punctatum</name>
    <dbReference type="NCBI Taxonomy" id="137246"/>
    <lineage>
        <taxon>Eukaryota</taxon>
        <taxon>Metazoa</taxon>
        <taxon>Chordata</taxon>
        <taxon>Craniata</taxon>
        <taxon>Vertebrata</taxon>
        <taxon>Chondrichthyes</taxon>
        <taxon>Elasmobranchii</taxon>
        <taxon>Galeomorphii</taxon>
        <taxon>Galeoidea</taxon>
        <taxon>Orectolobiformes</taxon>
        <taxon>Hemiscylliidae</taxon>
        <taxon>Chiloscyllium</taxon>
    </lineage>
</organism>
<dbReference type="STRING" id="137246.A0A401SKF2"/>
<proteinExistence type="predicted"/>
<reference evidence="2 3" key="1">
    <citation type="journal article" date="2018" name="Nat. Ecol. Evol.">
        <title>Shark genomes provide insights into elasmobranch evolution and the origin of vertebrates.</title>
        <authorList>
            <person name="Hara Y"/>
            <person name="Yamaguchi K"/>
            <person name="Onimaru K"/>
            <person name="Kadota M"/>
            <person name="Koyanagi M"/>
            <person name="Keeley SD"/>
            <person name="Tatsumi K"/>
            <person name="Tanaka K"/>
            <person name="Motone F"/>
            <person name="Kageyama Y"/>
            <person name="Nozu R"/>
            <person name="Adachi N"/>
            <person name="Nishimura O"/>
            <person name="Nakagawa R"/>
            <person name="Tanegashima C"/>
            <person name="Kiyatake I"/>
            <person name="Matsumoto R"/>
            <person name="Murakumo K"/>
            <person name="Nishida K"/>
            <person name="Terakita A"/>
            <person name="Kuratani S"/>
            <person name="Sato K"/>
            <person name="Hyodo S Kuraku.S."/>
        </authorList>
    </citation>
    <scope>NUCLEOTIDE SEQUENCE [LARGE SCALE GENOMIC DNA]</scope>
</reference>
<name>A0A401SKF2_CHIPU</name>
<dbReference type="InterPro" id="IPR023796">
    <property type="entry name" value="Serpin_dom"/>
</dbReference>
<dbReference type="Proteomes" id="UP000287033">
    <property type="component" value="Unassembled WGS sequence"/>
</dbReference>
<dbReference type="EMBL" id="BEZZ01000330">
    <property type="protein sequence ID" value="GCC30873.1"/>
    <property type="molecule type" value="Genomic_DNA"/>
</dbReference>